<name>A0ABR1G0K4_AURAN</name>
<dbReference type="SMART" id="SM00271">
    <property type="entry name" value="DnaJ"/>
    <property type="match status" value="1"/>
</dbReference>
<dbReference type="InterPro" id="IPR018253">
    <property type="entry name" value="DnaJ_domain_CS"/>
</dbReference>
<dbReference type="PANTHER" id="PTHR44029:SF1">
    <property type="entry name" value="DNAJ HOMOLOG SUBFAMILY C MEMBER 21"/>
    <property type="match status" value="1"/>
</dbReference>
<feature type="compositionally biased region" description="Basic and acidic residues" evidence="1">
    <location>
        <begin position="79"/>
        <end position="91"/>
    </location>
</feature>
<dbReference type="InterPro" id="IPR001623">
    <property type="entry name" value="DnaJ_domain"/>
</dbReference>
<sequence>MAMRCHYDVLGVPRTADDATIRKAYKKLAVALHPDKAQQRGEAADAYVEQFREVQGAYECLNDADERAHYDAHRDEILRGDDDGARRDDAPRAGAAARGGTPREYRDDYAANLWPYFSRRAYANFDDDAGGYDDDAARARRWAAPLRVDASFARSWPASASRCSAASPPASPPRVPRGEEEAAR</sequence>
<dbReference type="Pfam" id="PF00226">
    <property type="entry name" value="DnaJ"/>
    <property type="match status" value="1"/>
</dbReference>
<dbReference type="Gene3D" id="1.10.287.110">
    <property type="entry name" value="DnaJ domain"/>
    <property type="match status" value="1"/>
</dbReference>
<dbReference type="CDD" id="cd06257">
    <property type="entry name" value="DnaJ"/>
    <property type="match status" value="1"/>
</dbReference>
<dbReference type="SUPFAM" id="SSF46565">
    <property type="entry name" value="Chaperone J-domain"/>
    <property type="match status" value="1"/>
</dbReference>
<evidence type="ECO:0000256" key="1">
    <source>
        <dbReference type="SAM" id="MobiDB-lite"/>
    </source>
</evidence>
<dbReference type="InterPro" id="IPR051964">
    <property type="entry name" value="Chaperone_stress_response"/>
</dbReference>
<evidence type="ECO:0000313" key="3">
    <source>
        <dbReference type="EMBL" id="KAK7242039.1"/>
    </source>
</evidence>
<feature type="region of interest" description="Disordered" evidence="1">
    <location>
        <begin position="79"/>
        <end position="103"/>
    </location>
</feature>
<dbReference type="PRINTS" id="PR00625">
    <property type="entry name" value="JDOMAIN"/>
</dbReference>
<dbReference type="InterPro" id="IPR036869">
    <property type="entry name" value="J_dom_sf"/>
</dbReference>
<protein>
    <submittedName>
        <fullName evidence="3">Zinc ion binding protein</fullName>
    </submittedName>
</protein>
<evidence type="ECO:0000259" key="2">
    <source>
        <dbReference type="PROSITE" id="PS50076"/>
    </source>
</evidence>
<comment type="caution">
    <text evidence="3">The sequence shown here is derived from an EMBL/GenBank/DDBJ whole genome shotgun (WGS) entry which is preliminary data.</text>
</comment>
<accession>A0ABR1G0K4</accession>
<dbReference type="Proteomes" id="UP001363151">
    <property type="component" value="Unassembled WGS sequence"/>
</dbReference>
<keyword evidence="4" id="KW-1185">Reference proteome</keyword>
<feature type="region of interest" description="Disordered" evidence="1">
    <location>
        <begin position="158"/>
        <end position="184"/>
    </location>
</feature>
<evidence type="ECO:0000313" key="4">
    <source>
        <dbReference type="Proteomes" id="UP001363151"/>
    </source>
</evidence>
<dbReference type="EMBL" id="JBBJCI010000151">
    <property type="protein sequence ID" value="KAK7242039.1"/>
    <property type="molecule type" value="Genomic_DNA"/>
</dbReference>
<feature type="compositionally biased region" description="Low complexity" evidence="1">
    <location>
        <begin position="158"/>
        <end position="168"/>
    </location>
</feature>
<reference evidence="3 4" key="1">
    <citation type="submission" date="2024-03" db="EMBL/GenBank/DDBJ databases">
        <title>Aureococcus anophagefferens CCMP1851 and Kratosvirus quantuckense: Draft genome of a second virus-susceptible host strain in the model system.</title>
        <authorList>
            <person name="Chase E."/>
            <person name="Truchon A.R."/>
            <person name="Schepens W."/>
            <person name="Wilhelm S.W."/>
        </authorList>
    </citation>
    <scope>NUCLEOTIDE SEQUENCE [LARGE SCALE GENOMIC DNA]</scope>
    <source>
        <strain evidence="3 4">CCMP1851</strain>
    </source>
</reference>
<gene>
    <name evidence="3" type="primary">DNAJC21</name>
    <name evidence="3" type="ORF">SO694_00018426</name>
</gene>
<proteinExistence type="predicted"/>
<dbReference type="PROSITE" id="PS00636">
    <property type="entry name" value="DNAJ_1"/>
    <property type="match status" value="1"/>
</dbReference>
<organism evidence="3 4">
    <name type="scientific">Aureococcus anophagefferens</name>
    <name type="common">Harmful bloom alga</name>
    <dbReference type="NCBI Taxonomy" id="44056"/>
    <lineage>
        <taxon>Eukaryota</taxon>
        <taxon>Sar</taxon>
        <taxon>Stramenopiles</taxon>
        <taxon>Ochrophyta</taxon>
        <taxon>Pelagophyceae</taxon>
        <taxon>Pelagomonadales</taxon>
        <taxon>Pelagomonadaceae</taxon>
        <taxon>Aureococcus</taxon>
    </lineage>
</organism>
<dbReference type="PANTHER" id="PTHR44029">
    <property type="entry name" value="DNAJ HOMOLOG SUBFAMILY C MEMBER 21"/>
    <property type="match status" value="1"/>
</dbReference>
<feature type="domain" description="J" evidence="2">
    <location>
        <begin position="5"/>
        <end position="74"/>
    </location>
</feature>
<dbReference type="PROSITE" id="PS50076">
    <property type="entry name" value="DNAJ_2"/>
    <property type="match status" value="1"/>
</dbReference>